<name>A0AAN7TJY2_9PEZI</name>
<dbReference type="Pfam" id="PF03452">
    <property type="entry name" value="Anp1"/>
    <property type="match status" value="1"/>
</dbReference>
<sequence length="362" mass="40649">MPRQLHRIAIIIPVCLLVWLLISTLEVKKTAYSCRTLLSCIGLGSHRRYQYSSATANPTESELVLRDETARFSRTTEGAAPDLLILVLARDARSWSQDFRSTQRTAYDFVDLLASTRLNLSTVSLAMATTDPALYTSMRTATLRLPLAKTSLYLQKEPEITAPYRLRHDPSLQLARRAGLAKLRNRLMHYALEDEQHLLWLDADVVELSPNLVQTLIAQSLSNERAGIITAMCHQNEMENYDKNAWRLNSPSLMGAIPGEQREESVRRLVAEQLFLPAVMDDVDEGGLIQIDSVGGTVLYMRAELVRQGLVFPYFNAVGTEWGRPGWIGVETEGLCYMARELEGGGCFALGRGHWARHTDWG</sequence>
<organism evidence="3 4">
    <name type="scientific">Meristemomyces frigidus</name>
    <dbReference type="NCBI Taxonomy" id="1508187"/>
    <lineage>
        <taxon>Eukaryota</taxon>
        <taxon>Fungi</taxon>
        <taxon>Dikarya</taxon>
        <taxon>Ascomycota</taxon>
        <taxon>Pezizomycotina</taxon>
        <taxon>Dothideomycetes</taxon>
        <taxon>Dothideomycetidae</taxon>
        <taxon>Mycosphaerellales</taxon>
        <taxon>Teratosphaeriaceae</taxon>
        <taxon>Meristemomyces</taxon>
    </lineage>
</organism>
<comment type="similarity">
    <text evidence="1">Belongs to the ANP1/MMN9/VAN1 family.</text>
</comment>
<dbReference type="EMBL" id="JAVRRL010000025">
    <property type="protein sequence ID" value="KAK5113201.1"/>
    <property type="molecule type" value="Genomic_DNA"/>
</dbReference>
<keyword evidence="2" id="KW-0732">Signal</keyword>
<evidence type="ECO:0000256" key="2">
    <source>
        <dbReference type="SAM" id="SignalP"/>
    </source>
</evidence>
<dbReference type="InterPro" id="IPR029044">
    <property type="entry name" value="Nucleotide-diphossugar_trans"/>
</dbReference>
<feature type="signal peptide" evidence="2">
    <location>
        <begin position="1"/>
        <end position="24"/>
    </location>
</feature>
<comment type="caution">
    <text evidence="3">The sequence shown here is derived from an EMBL/GenBank/DDBJ whole genome shotgun (WGS) entry which is preliminary data.</text>
</comment>
<dbReference type="Proteomes" id="UP001310890">
    <property type="component" value="Unassembled WGS sequence"/>
</dbReference>
<gene>
    <name evidence="3" type="ORF">LTR62_003537</name>
</gene>
<dbReference type="Gene3D" id="3.90.550.10">
    <property type="entry name" value="Spore Coat Polysaccharide Biosynthesis Protein SpsA, Chain A"/>
    <property type="match status" value="1"/>
</dbReference>
<dbReference type="AlphaFoldDB" id="A0AAN7TJY2"/>
<dbReference type="InterPro" id="IPR052086">
    <property type="entry name" value="Mannan_Polymerase_Subunit"/>
</dbReference>
<evidence type="ECO:0000313" key="3">
    <source>
        <dbReference type="EMBL" id="KAK5113201.1"/>
    </source>
</evidence>
<evidence type="ECO:0008006" key="5">
    <source>
        <dbReference type="Google" id="ProtNLM"/>
    </source>
</evidence>
<evidence type="ECO:0000256" key="1">
    <source>
        <dbReference type="ARBA" id="ARBA00037964"/>
    </source>
</evidence>
<dbReference type="PANTHER" id="PTHR43083:SF6">
    <property type="entry name" value="MANNAN POLYMERASE COMPLEXES SUBUNIT MNN9"/>
    <property type="match status" value="1"/>
</dbReference>
<reference evidence="3" key="1">
    <citation type="submission" date="2023-08" db="EMBL/GenBank/DDBJ databases">
        <title>Black Yeasts Isolated from many extreme environments.</title>
        <authorList>
            <person name="Coleine C."/>
            <person name="Stajich J.E."/>
            <person name="Selbmann L."/>
        </authorList>
    </citation>
    <scope>NUCLEOTIDE SEQUENCE</scope>
    <source>
        <strain evidence="3">CCFEE 5401</strain>
    </source>
</reference>
<feature type="chain" id="PRO_5042835251" description="Glycosyltransferase family 62 protein" evidence="2">
    <location>
        <begin position="25"/>
        <end position="362"/>
    </location>
</feature>
<accession>A0AAN7TJY2</accession>
<dbReference type="PANTHER" id="PTHR43083">
    <property type="entry name" value="MANNAN POLYMERASE II"/>
    <property type="match status" value="1"/>
</dbReference>
<protein>
    <recommendedName>
        <fullName evidence="5">Glycosyltransferase family 62 protein</fullName>
    </recommendedName>
</protein>
<evidence type="ECO:0000313" key="4">
    <source>
        <dbReference type="Proteomes" id="UP001310890"/>
    </source>
</evidence>
<proteinExistence type="inferred from homology"/>